<comment type="caution">
    <text evidence="2">The sequence shown here is derived from an EMBL/GenBank/DDBJ whole genome shotgun (WGS) entry which is preliminary data.</text>
</comment>
<dbReference type="InterPro" id="IPR039422">
    <property type="entry name" value="MarR/SlyA-like"/>
</dbReference>
<gene>
    <name evidence="2" type="ORF">AB4566_15205</name>
</gene>
<dbReference type="PROSITE" id="PS50995">
    <property type="entry name" value="HTH_MARR_2"/>
    <property type="match status" value="1"/>
</dbReference>
<keyword evidence="3" id="KW-1185">Reference proteome</keyword>
<dbReference type="RefSeq" id="WP_372266777.1">
    <property type="nucleotide sequence ID" value="NZ_JBFRUW010000056.1"/>
</dbReference>
<dbReference type="Proteomes" id="UP001570417">
    <property type="component" value="Unassembled WGS sequence"/>
</dbReference>
<name>A0ABV4NEB4_9VIBR</name>
<proteinExistence type="predicted"/>
<dbReference type="SUPFAM" id="SSF46785">
    <property type="entry name" value="Winged helix' DNA-binding domain"/>
    <property type="match status" value="1"/>
</dbReference>
<evidence type="ECO:0000313" key="2">
    <source>
        <dbReference type="EMBL" id="MFA0569617.1"/>
    </source>
</evidence>
<dbReference type="EMBL" id="JBFRUW010000056">
    <property type="protein sequence ID" value="MFA0569617.1"/>
    <property type="molecule type" value="Genomic_DNA"/>
</dbReference>
<dbReference type="PANTHER" id="PTHR33164">
    <property type="entry name" value="TRANSCRIPTIONAL REGULATOR, MARR FAMILY"/>
    <property type="match status" value="1"/>
</dbReference>
<organism evidence="2 3">
    <name type="scientific">Vibrio gallaecicus</name>
    <dbReference type="NCBI Taxonomy" id="552386"/>
    <lineage>
        <taxon>Bacteria</taxon>
        <taxon>Pseudomonadati</taxon>
        <taxon>Pseudomonadota</taxon>
        <taxon>Gammaproteobacteria</taxon>
        <taxon>Vibrionales</taxon>
        <taxon>Vibrionaceae</taxon>
        <taxon>Vibrio</taxon>
    </lineage>
</organism>
<dbReference type="InterPro" id="IPR036388">
    <property type="entry name" value="WH-like_DNA-bd_sf"/>
</dbReference>
<dbReference type="Gene3D" id="1.10.10.10">
    <property type="entry name" value="Winged helix-like DNA-binding domain superfamily/Winged helix DNA-binding domain"/>
    <property type="match status" value="1"/>
</dbReference>
<dbReference type="InterPro" id="IPR036390">
    <property type="entry name" value="WH_DNA-bd_sf"/>
</dbReference>
<dbReference type="SMART" id="SM00347">
    <property type="entry name" value="HTH_MARR"/>
    <property type="match status" value="1"/>
</dbReference>
<feature type="domain" description="HTH marR-type" evidence="1">
    <location>
        <begin position="1"/>
        <end position="143"/>
    </location>
</feature>
<evidence type="ECO:0000313" key="3">
    <source>
        <dbReference type="Proteomes" id="UP001570417"/>
    </source>
</evidence>
<sequence>MSQNKQQLGSKLFISLGIIHQLTDAWLAKALGPHNLTQSQFNVLTHFSRHPDQAQTVSQLSDVMQMNQPGLTKVVNKLFDMGLVGIEKDADDGRKKWIKINQSGLEKVSVAYASFSPMMESCFGGWEEEEMSDTLEKINKLKGWLDSHRD</sequence>
<accession>A0ABV4NEB4</accession>
<evidence type="ECO:0000259" key="1">
    <source>
        <dbReference type="PROSITE" id="PS50995"/>
    </source>
</evidence>
<dbReference type="Pfam" id="PF12802">
    <property type="entry name" value="MarR_2"/>
    <property type="match status" value="1"/>
</dbReference>
<dbReference type="InterPro" id="IPR000835">
    <property type="entry name" value="HTH_MarR-typ"/>
</dbReference>
<protein>
    <submittedName>
        <fullName evidence="2">MarR family winged helix-turn-helix transcriptional regulator</fullName>
    </submittedName>
</protein>
<dbReference type="PANTHER" id="PTHR33164:SF43">
    <property type="entry name" value="HTH-TYPE TRANSCRIPTIONAL REPRESSOR YETL"/>
    <property type="match status" value="1"/>
</dbReference>
<reference evidence="2 3" key="1">
    <citation type="journal article" date="2024" name="ISME J.">
        <title>Tailless and filamentous prophages are predominant in marine Vibrio.</title>
        <authorList>
            <person name="Steensen K."/>
            <person name="Seneca J."/>
            <person name="Bartlau N."/>
            <person name="Yu X.A."/>
            <person name="Hussain F.A."/>
            <person name="Polz M.F."/>
        </authorList>
    </citation>
    <scope>NUCLEOTIDE SEQUENCE [LARGE SCALE GENOMIC DNA]</scope>
    <source>
        <strain evidence="2 3">10N.222.51.A1</strain>
    </source>
</reference>